<dbReference type="EMBL" id="FQNC01000049">
    <property type="protein sequence ID" value="SGY81022.1"/>
    <property type="molecule type" value="Genomic_DNA"/>
</dbReference>
<sequence length="68" mass="7653">MRTVKPGVLDTCSQNRTKQTAKYNSRRSRAVILPIKSLHFVRGKTGCFGFSLLRSCEPTRSGLVWSHS</sequence>
<name>A0A2X0MH86_9BASI</name>
<keyword evidence="2" id="KW-1185">Reference proteome</keyword>
<dbReference type="AlphaFoldDB" id="A0A2X0MH86"/>
<protein>
    <submittedName>
        <fullName evidence="1">BQ5605_C009g05441 protein</fullName>
    </submittedName>
</protein>
<proteinExistence type="predicted"/>
<accession>A0A2X0MH86</accession>
<gene>
    <name evidence="1" type="primary">BQ5605_C009g05441</name>
    <name evidence="1" type="ORF">BQ5605_C009G05441</name>
</gene>
<dbReference type="Proteomes" id="UP000249464">
    <property type="component" value="Unassembled WGS sequence"/>
</dbReference>
<organism evidence="1 2">
    <name type="scientific">Microbotryum silenes-dioicae</name>
    <dbReference type="NCBI Taxonomy" id="796604"/>
    <lineage>
        <taxon>Eukaryota</taxon>
        <taxon>Fungi</taxon>
        <taxon>Dikarya</taxon>
        <taxon>Basidiomycota</taxon>
        <taxon>Pucciniomycotina</taxon>
        <taxon>Microbotryomycetes</taxon>
        <taxon>Microbotryales</taxon>
        <taxon>Microbotryaceae</taxon>
        <taxon>Microbotryum</taxon>
    </lineage>
</organism>
<evidence type="ECO:0000313" key="2">
    <source>
        <dbReference type="Proteomes" id="UP000249464"/>
    </source>
</evidence>
<reference evidence="1 2" key="1">
    <citation type="submission" date="2016-11" db="EMBL/GenBank/DDBJ databases">
        <authorList>
            <person name="Jaros S."/>
            <person name="Januszkiewicz K."/>
            <person name="Wedrychowicz H."/>
        </authorList>
    </citation>
    <scope>NUCLEOTIDE SEQUENCE [LARGE SCALE GENOMIC DNA]</scope>
</reference>
<evidence type="ECO:0000313" key="1">
    <source>
        <dbReference type="EMBL" id="SGY81022.1"/>
    </source>
</evidence>